<keyword evidence="10" id="KW-1185">Reference proteome</keyword>
<feature type="transmembrane region" description="Helical" evidence="7">
    <location>
        <begin position="20"/>
        <end position="44"/>
    </location>
</feature>
<evidence type="ECO:0000313" key="9">
    <source>
        <dbReference type="EMBL" id="SPJ26405.1"/>
    </source>
</evidence>
<evidence type="ECO:0000256" key="5">
    <source>
        <dbReference type="ARBA" id="ARBA00022989"/>
    </source>
</evidence>
<dbReference type="SUPFAM" id="SSF161098">
    <property type="entry name" value="MetI-like"/>
    <property type="match status" value="1"/>
</dbReference>
<evidence type="ECO:0000256" key="1">
    <source>
        <dbReference type="ARBA" id="ARBA00004651"/>
    </source>
</evidence>
<dbReference type="OrthoDB" id="9773727at2"/>
<feature type="transmembrane region" description="Helical" evidence="7">
    <location>
        <begin position="217"/>
        <end position="239"/>
    </location>
</feature>
<dbReference type="PANTHER" id="PTHR30193">
    <property type="entry name" value="ABC TRANSPORTER PERMEASE PROTEIN"/>
    <property type="match status" value="1"/>
</dbReference>
<organism evidence="9 10">
    <name type="scientific">Palleronia abyssalis</name>
    <dbReference type="NCBI Taxonomy" id="1501240"/>
    <lineage>
        <taxon>Bacteria</taxon>
        <taxon>Pseudomonadati</taxon>
        <taxon>Pseudomonadota</taxon>
        <taxon>Alphaproteobacteria</taxon>
        <taxon>Rhodobacterales</taxon>
        <taxon>Roseobacteraceae</taxon>
        <taxon>Palleronia</taxon>
    </lineage>
</organism>
<dbReference type="Pfam" id="PF00528">
    <property type="entry name" value="BPD_transp_1"/>
    <property type="match status" value="1"/>
</dbReference>
<comment type="similarity">
    <text evidence="7">Belongs to the binding-protein-dependent transport system permease family.</text>
</comment>
<dbReference type="RefSeq" id="WP_108896091.1">
    <property type="nucleotide sequence ID" value="NZ_ONZF01000019.1"/>
</dbReference>
<feature type="domain" description="ABC transmembrane type-1" evidence="8">
    <location>
        <begin position="75"/>
        <end position="286"/>
    </location>
</feature>
<sequence length="295" mass="32753">MSRSVDERGPGAPRLAPWLFLSPLIVFAAIFLILPLGFSLYLTFTRWNPLGAPRWVGLRQFEYLFTRDAAFWDTLQNTFVVAGGLIFIGMPLSLMLAAIFARSRGRTVWRSIFYLPQVTNIVAIAYIWQFLLDDRYGLVNRGLGLIGLAGPDWLTDGTWAMVSVVVVMIWYELGKNMLVFLAAIDGLDPQIYEAAVLDGASGPRIFRSITVPMIRPAMIFVTVTSFITGMGWFALILAMTGGGPRGATDVTALYMYDMAFQDLRMGRASAAAMILFAIIAVIAVVQFRLLRERAT</sequence>
<dbReference type="PANTHER" id="PTHR30193:SF37">
    <property type="entry name" value="INNER MEMBRANE ABC TRANSPORTER PERMEASE PROTEIN YCJO"/>
    <property type="match status" value="1"/>
</dbReference>
<dbReference type="InterPro" id="IPR051393">
    <property type="entry name" value="ABC_transporter_permease"/>
</dbReference>
<dbReference type="AlphaFoldDB" id="A0A2R8C1V5"/>
<feature type="transmembrane region" description="Helical" evidence="7">
    <location>
        <begin position="268"/>
        <end position="290"/>
    </location>
</feature>
<evidence type="ECO:0000256" key="6">
    <source>
        <dbReference type="ARBA" id="ARBA00023136"/>
    </source>
</evidence>
<keyword evidence="3" id="KW-1003">Cell membrane</keyword>
<dbReference type="CDD" id="cd06261">
    <property type="entry name" value="TM_PBP2"/>
    <property type="match status" value="1"/>
</dbReference>
<protein>
    <submittedName>
        <fullName evidence="9">Lactose transport system permease protein LacF</fullName>
    </submittedName>
</protein>
<evidence type="ECO:0000256" key="4">
    <source>
        <dbReference type="ARBA" id="ARBA00022692"/>
    </source>
</evidence>
<evidence type="ECO:0000313" key="10">
    <source>
        <dbReference type="Proteomes" id="UP000244912"/>
    </source>
</evidence>
<keyword evidence="2 7" id="KW-0813">Transport</keyword>
<gene>
    <name evidence="9" type="primary">lacF_8</name>
    <name evidence="9" type="ORF">PAA8504_04263</name>
</gene>
<accession>A0A2R8C1V5</accession>
<dbReference type="PROSITE" id="PS50928">
    <property type="entry name" value="ABC_TM1"/>
    <property type="match status" value="1"/>
</dbReference>
<dbReference type="GO" id="GO:0055085">
    <property type="term" value="P:transmembrane transport"/>
    <property type="evidence" value="ECO:0007669"/>
    <property type="project" value="InterPro"/>
</dbReference>
<evidence type="ECO:0000259" key="8">
    <source>
        <dbReference type="PROSITE" id="PS50928"/>
    </source>
</evidence>
<feature type="transmembrane region" description="Helical" evidence="7">
    <location>
        <begin position="112"/>
        <end position="131"/>
    </location>
</feature>
<reference evidence="9 10" key="1">
    <citation type="submission" date="2018-03" db="EMBL/GenBank/DDBJ databases">
        <authorList>
            <person name="Keele B.F."/>
        </authorList>
    </citation>
    <scope>NUCLEOTIDE SEQUENCE [LARGE SCALE GENOMIC DNA]</scope>
    <source>
        <strain evidence="9 10">CECT 8504</strain>
    </source>
</reference>
<name>A0A2R8C1V5_9RHOB</name>
<dbReference type="EMBL" id="ONZF01000019">
    <property type="protein sequence ID" value="SPJ26405.1"/>
    <property type="molecule type" value="Genomic_DNA"/>
</dbReference>
<keyword evidence="6 7" id="KW-0472">Membrane</keyword>
<dbReference type="Proteomes" id="UP000244912">
    <property type="component" value="Unassembled WGS sequence"/>
</dbReference>
<evidence type="ECO:0000256" key="3">
    <source>
        <dbReference type="ARBA" id="ARBA00022475"/>
    </source>
</evidence>
<dbReference type="InterPro" id="IPR035906">
    <property type="entry name" value="MetI-like_sf"/>
</dbReference>
<feature type="transmembrane region" description="Helical" evidence="7">
    <location>
        <begin position="153"/>
        <end position="171"/>
    </location>
</feature>
<dbReference type="InterPro" id="IPR000515">
    <property type="entry name" value="MetI-like"/>
</dbReference>
<feature type="transmembrane region" description="Helical" evidence="7">
    <location>
        <begin position="79"/>
        <end position="100"/>
    </location>
</feature>
<comment type="subcellular location">
    <subcellularLocation>
        <location evidence="1 7">Cell membrane</location>
        <topology evidence="1 7">Multi-pass membrane protein</topology>
    </subcellularLocation>
</comment>
<evidence type="ECO:0000256" key="2">
    <source>
        <dbReference type="ARBA" id="ARBA00022448"/>
    </source>
</evidence>
<keyword evidence="4 7" id="KW-0812">Transmembrane</keyword>
<keyword evidence="5 7" id="KW-1133">Transmembrane helix</keyword>
<dbReference type="GO" id="GO:0005886">
    <property type="term" value="C:plasma membrane"/>
    <property type="evidence" value="ECO:0007669"/>
    <property type="project" value="UniProtKB-SubCell"/>
</dbReference>
<proteinExistence type="inferred from homology"/>
<dbReference type="Gene3D" id="1.10.3720.10">
    <property type="entry name" value="MetI-like"/>
    <property type="match status" value="1"/>
</dbReference>
<evidence type="ECO:0000256" key="7">
    <source>
        <dbReference type="RuleBase" id="RU363032"/>
    </source>
</evidence>